<evidence type="ECO:0000313" key="1">
    <source>
        <dbReference type="EMBL" id="KAE9138982.1"/>
    </source>
</evidence>
<organism evidence="1 2">
    <name type="scientific">Phytophthora fragariae</name>
    <dbReference type="NCBI Taxonomy" id="53985"/>
    <lineage>
        <taxon>Eukaryota</taxon>
        <taxon>Sar</taxon>
        <taxon>Stramenopiles</taxon>
        <taxon>Oomycota</taxon>
        <taxon>Peronosporomycetes</taxon>
        <taxon>Peronosporales</taxon>
        <taxon>Peronosporaceae</taxon>
        <taxon>Phytophthora</taxon>
    </lineage>
</organism>
<reference evidence="1 2" key="1">
    <citation type="submission" date="2018-08" db="EMBL/GenBank/DDBJ databases">
        <title>Genomic investigation of the strawberry pathogen Phytophthora fragariae indicates pathogenicity is determined by transcriptional variation in three key races.</title>
        <authorList>
            <person name="Adams T.M."/>
            <person name="Armitage A.D."/>
            <person name="Sobczyk M.K."/>
            <person name="Bates H.J."/>
            <person name="Dunwell J.M."/>
            <person name="Nellist C.F."/>
            <person name="Harrison R.J."/>
        </authorList>
    </citation>
    <scope>NUCLEOTIDE SEQUENCE [LARGE SCALE GENOMIC DNA]</scope>
    <source>
        <strain evidence="1 2">NOV-71</strain>
    </source>
</reference>
<proteinExistence type="predicted"/>
<gene>
    <name evidence="1" type="ORF">PF007_g1203</name>
</gene>
<accession>A0A6A3TKF0</accession>
<dbReference type="AlphaFoldDB" id="A0A6A3TKF0"/>
<protein>
    <submittedName>
        <fullName evidence="1">Uncharacterized protein</fullName>
    </submittedName>
</protein>
<name>A0A6A3TKF0_9STRA</name>
<evidence type="ECO:0000313" key="2">
    <source>
        <dbReference type="Proteomes" id="UP000441208"/>
    </source>
</evidence>
<dbReference type="EMBL" id="QXFZ01000027">
    <property type="protein sequence ID" value="KAE9138982.1"/>
    <property type="molecule type" value="Genomic_DNA"/>
</dbReference>
<sequence length="76" mass="8758">MRYHRRYCLSNPKAAENKLKRRAPPKRKGPYICNVCEKPYDNDKQACESVAGGALLLGSCCCWVVFEIFEDENFIL</sequence>
<dbReference type="Proteomes" id="UP000441208">
    <property type="component" value="Unassembled WGS sequence"/>
</dbReference>
<comment type="caution">
    <text evidence="1">The sequence shown here is derived from an EMBL/GenBank/DDBJ whole genome shotgun (WGS) entry which is preliminary data.</text>
</comment>